<dbReference type="CDD" id="cd03784">
    <property type="entry name" value="GT1_Gtf-like"/>
    <property type="match status" value="1"/>
</dbReference>
<evidence type="ECO:0000256" key="4">
    <source>
        <dbReference type="RuleBase" id="RU362057"/>
    </source>
</evidence>
<evidence type="ECO:0000259" key="5">
    <source>
        <dbReference type="Pfam" id="PF26168"/>
    </source>
</evidence>
<evidence type="ECO:0000313" key="6">
    <source>
        <dbReference type="Proteomes" id="UP001652623"/>
    </source>
</evidence>
<dbReference type="PANTHER" id="PTHR11926:SF870">
    <property type="entry name" value="UDP-GLYCOSYLTRANSFERASE 75B1"/>
    <property type="match status" value="1"/>
</dbReference>
<keyword evidence="3" id="KW-0328">Glycosyltransferase</keyword>
<dbReference type="AlphaFoldDB" id="A0A6P4A1U7"/>
<dbReference type="GO" id="GO:0080043">
    <property type="term" value="F:quercetin 3-O-glucosyltransferase activity"/>
    <property type="evidence" value="ECO:0007669"/>
    <property type="project" value="TreeGrafter"/>
</dbReference>
<dbReference type="InterPro" id="IPR035595">
    <property type="entry name" value="UDP_glycos_trans_CS"/>
</dbReference>
<dbReference type="Gene3D" id="3.40.50.2000">
    <property type="entry name" value="Glycogen Phosphorylase B"/>
    <property type="match status" value="2"/>
</dbReference>
<sequence length="513" mass="58568">MDSLTLHFRLPYKKKPINQQHQTHAPPFATITAMKQRRYIIVPFPAQGHINPCLQFSKRLIGTGAEVVFVTSISVHRRIMKNKTSTSTPDGLSFFLYSDGFDDGFKPRGDPHRYLSELRRGSKQAVSDLVNSGAKHGCPFTCVFYSLCVQWIAETTRELHVPSALLWIEPATVFGIYYYFFHGYEDEIKNNMNDPSYSIELPGLPLKLTGRDLPTFMDATKSENNETFQLNMFREQFDVLDKETKIPRVLVNSFDALEPEAFISISDDQVKLFGIGPLIQSTFSGEEDHEDQSETSFRGDLYQINTKDNYMEWMSSKPVRSVIYVSFGSFCVLPKPQMEEIAGGLLDYGRPFLWVITERQSEERKKEEDELSCREELEKLGRIVSWCSQLDVLSNTSLGCFVTHCGWNSTLESLVCGVPMVAFPRWLDQGTNAKLIEDVWKTGLRVKANKEGIVERDEIKRCLELVMGDDDIGRNTKKWKDLGRDALKAGGTFDKNFKAFLDEIDQEKGHFVD</sequence>
<dbReference type="GO" id="GO:0080044">
    <property type="term" value="F:quercetin 7-O-glucosyltransferase activity"/>
    <property type="evidence" value="ECO:0007669"/>
    <property type="project" value="TreeGrafter"/>
</dbReference>
<dbReference type="InterPro" id="IPR058980">
    <property type="entry name" value="Glyco_transf_N"/>
</dbReference>
<feature type="domain" description="Glycosyltransferase N-terminal" evidence="5">
    <location>
        <begin position="40"/>
        <end position="84"/>
    </location>
</feature>
<dbReference type="RefSeq" id="XP_015886875.3">
    <property type="nucleotide sequence ID" value="XM_016031389.4"/>
</dbReference>
<proteinExistence type="inferred from homology"/>
<keyword evidence="2 3" id="KW-0808">Transferase</keyword>
<dbReference type="FunCoup" id="A0A6P4A1U7">
    <property type="interactions" value="113"/>
</dbReference>
<evidence type="ECO:0000256" key="2">
    <source>
        <dbReference type="ARBA" id="ARBA00022679"/>
    </source>
</evidence>
<reference evidence="7" key="1">
    <citation type="submission" date="2025-08" db="UniProtKB">
        <authorList>
            <consortium name="RefSeq"/>
        </authorList>
    </citation>
    <scope>IDENTIFICATION</scope>
    <source>
        <tissue evidence="7">Seedling</tissue>
    </source>
</reference>
<gene>
    <name evidence="7" type="primary">LOC107422007</name>
</gene>
<evidence type="ECO:0000256" key="1">
    <source>
        <dbReference type="ARBA" id="ARBA00009995"/>
    </source>
</evidence>
<dbReference type="Proteomes" id="UP001652623">
    <property type="component" value="Chromosome 3"/>
</dbReference>
<comment type="similarity">
    <text evidence="1 3">Belongs to the UDP-glycosyltransferase family.</text>
</comment>
<dbReference type="KEGG" id="zju:107422007"/>
<name>A0A6P4A1U7_ZIZJJ</name>
<keyword evidence="6" id="KW-1185">Reference proteome</keyword>
<evidence type="ECO:0000313" key="7">
    <source>
        <dbReference type="RefSeq" id="XP_015886875.3"/>
    </source>
</evidence>
<dbReference type="InterPro" id="IPR002213">
    <property type="entry name" value="UDP_glucos_trans"/>
</dbReference>
<dbReference type="GeneID" id="107422007"/>
<organism evidence="6 7">
    <name type="scientific">Ziziphus jujuba</name>
    <name type="common">Chinese jujube</name>
    <name type="synonym">Ziziphus sativa</name>
    <dbReference type="NCBI Taxonomy" id="326968"/>
    <lineage>
        <taxon>Eukaryota</taxon>
        <taxon>Viridiplantae</taxon>
        <taxon>Streptophyta</taxon>
        <taxon>Embryophyta</taxon>
        <taxon>Tracheophyta</taxon>
        <taxon>Spermatophyta</taxon>
        <taxon>Magnoliopsida</taxon>
        <taxon>eudicotyledons</taxon>
        <taxon>Gunneridae</taxon>
        <taxon>Pentapetalae</taxon>
        <taxon>rosids</taxon>
        <taxon>fabids</taxon>
        <taxon>Rosales</taxon>
        <taxon>Rhamnaceae</taxon>
        <taxon>Paliureae</taxon>
        <taxon>Ziziphus</taxon>
    </lineage>
</organism>
<accession>A0A6P4A1U7</accession>
<dbReference type="InParanoid" id="A0A6P4A1U7"/>
<dbReference type="Pfam" id="PF00201">
    <property type="entry name" value="UDPGT"/>
    <property type="match status" value="1"/>
</dbReference>
<dbReference type="SUPFAM" id="SSF53756">
    <property type="entry name" value="UDP-Glycosyltransferase/glycogen phosphorylase"/>
    <property type="match status" value="1"/>
</dbReference>
<dbReference type="PROSITE" id="PS00375">
    <property type="entry name" value="UDPGT"/>
    <property type="match status" value="1"/>
</dbReference>
<protein>
    <recommendedName>
        <fullName evidence="4">Glycosyltransferase</fullName>
        <ecNumber evidence="4">2.4.1.-</ecNumber>
    </recommendedName>
</protein>
<dbReference type="Pfam" id="PF26168">
    <property type="entry name" value="Glyco_transf_N"/>
    <property type="match status" value="1"/>
</dbReference>
<evidence type="ECO:0000256" key="3">
    <source>
        <dbReference type="RuleBase" id="RU003718"/>
    </source>
</evidence>
<dbReference type="EC" id="2.4.1.-" evidence="4"/>
<dbReference type="PANTHER" id="PTHR11926">
    <property type="entry name" value="GLUCOSYL/GLUCURONOSYL TRANSFERASES"/>
    <property type="match status" value="1"/>
</dbReference>